<proteinExistence type="predicted"/>
<evidence type="ECO:0000313" key="1">
    <source>
        <dbReference type="EMBL" id="GAA3980503.1"/>
    </source>
</evidence>
<organism evidence="1 2">
    <name type="scientific">Streptomyces marokkonensis</name>
    <dbReference type="NCBI Taxonomy" id="324855"/>
    <lineage>
        <taxon>Bacteria</taxon>
        <taxon>Bacillati</taxon>
        <taxon>Actinomycetota</taxon>
        <taxon>Actinomycetes</taxon>
        <taxon>Kitasatosporales</taxon>
        <taxon>Streptomycetaceae</taxon>
        <taxon>Streptomyces</taxon>
    </lineage>
</organism>
<gene>
    <name evidence="1" type="ORF">GCM10022384_32240</name>
</gene>
<name>A0ABP7QD03_9ACTN</name>
<keyword evidence="2" id="KW-1185">Reference proteome</keyword>
<evidence type="ECO:0000313" key="2">
    <source>
        <dbReference type="Proteomes" id="UP001500034"/>
    </source>
</evidence>
<sequence>MDVAGKVVENTIRDNRHPRAAPVGLKTRVSDFHDWARGAAVLAIQVLVLGGAQV</sequence>
<reference evidence="2" key="1">
    <citation type="journal article" date="2019" name="Int. J. Syst. Evol. Microbiol.">
        <title>The Global Catalogue of Microorganisms (GCM) 10K type strain sequencing project: providing services to taxonomists for standard genome sequencing and annotation.</title>
        <authorList>
            <consortium name="The Broad Institute Genomics Platform"/>
            <consortium name="The Broad Institute Genome Sequencing Center for Infectious Disease"/>
            <person name="Wu L."/>
            <person name="Ma J."/>
        </authorList>
    </citation>
    <scope>NUCLEOTIDE SEQUENCE [LARGE SCALE GENOMIC DNA]</scope>
    <source>
        <strain evidence="2">JCM 17027</strain>
    </source>
</reference>
<comment type="caution">
    <text evidence="1">The sequence shown here is derived from an EMBL/GenBank/DDBJ whole genome shotgun (WGS) entry which is preliminary data.</text>
</comment>
<dbReference type="Proteomes" id="UP001500034">
    <property type="component" value="Unassembled WGS sequence"/>
</dbReference>
<dbReference type="EMBL" id="BAABCQ010000055">
    <property type="protein sequence ID" value="GAA3980503.1"/>
    <property type="molecule type" value="Genomic_DNA"/>
</dbReference>
<accession>A0ABP7QD03</accession>
<protein>
    <submittedName>
        <fullName evidence="1">Uncharacterized protein</fullName>
    </submittedName>
</protein>